<name>A0AA37S675_9GAMM</name>
<dbReference type="GO" id="GO:0010487">
    <property type="term" value="F:thermospermine synthase activity"/>
    <property type="evidence" value="ECO:0007669"/>
    <property type="project" value="UniProtKB-ARBA"/>
</dbReference>
<dbReference type="HAMAP" id="MF_00198">
    <property type="entry name" value="Spermidine_synth"/>
    <property type="match status" value="1"/>
</dbReference>
<keyword evidence="2 5" id="KW-0808">Transferase</keyword>
<dbReference type="CDD" id="cd02440">
    <property type="entry name" value="AdoMet_MTases"/>
    <property type="match status" value="1"/>
</dbReference>
<dbReference type="RefSeq" id="WP_024602439.1">
    <property type="nucleotide sequence ID" value="NZ_BJXY01000013.1"/>
</dbReference>
<proteinExistence type="inferred from homology"/>
<feature type="signal peptide" evidence="7">
    <location>
        <begin position="1"/>
        <end position="22"/>
    </location>
</feature>
<dbReference type="PROSITE" id="PS51006">
    <property type="entry name" value="PABS_2"/>
    <property type="match status" value="1"/>
</dbReference>
<dbReference type="NCBIfam" id="NF037959">
    <property type="entry name" value="MFS_SpdSyn"/>
    <property type="match status" value="1"/>
</dbReference>
<dbReference type="GO" id="GO:0004766">
    <property type="term" value="F:spermidine synthase activity"/>
    <property type="evidence" value="ECO:0007669"/>
    <property type="project" value="UniProtKB-UniRule"/>
</dbReference>
<gene>
    <name evidence="9" type="primary">speE_2</name>
    <name evidence="5" type="synonym">speE</name>
    <name evidence="9" type="ORF">GCM10007914_31370</name>
</gene>
<dbReference type="InterPro" id="IPR001045">
    <property type="entry name" value="Spermi_synthase"/>
</dbReference>
<feature type="binding site" evidence="5">
    <location>
        <begin position="143"/>
        <end position="144"/>
    </location>
    <ligand>
        <name>S-methyl-5'-thioadenosine</name>
        <dbReference type="ChEBI" id="CHEBI:17509"/>
    </ligand>
</feature>
<reference evidence="9" key="1">
    <citation type="journal article" date="2014" name="Int. J. Syst. Evol. Microbiol.">
        <title>Complete genome sequence of Corynebacterium casei LMG S-19264T (=DSM 44701T), isolated from a smear-ripened cheese.</title>
        <authorList>
            <consortium name="US DOE Joint Genome Institute (JGI-PGF)"/>
            <person name="Walter F."/>
            <person name="Albersmeier A."/>
            <person name="Kalinowski J."/>
            <person name="Ruckert C."/>
        </authorList>
    </citation>
    <scope>NUCLEOTIDE SEQUENCE</scope>
    <source>
        <strain evidence="9">NBRC 103034</strain>
    </source>
</reference>
<dbReference type="EC" id="2.5.1.16" evidence="5"/>
<comment type="caution">
    <text evidence="5">Lacks conserved residue(s) required for the propagation of feature annotation.</text>
</comment>
<dbReference type="InterPro" id="IPR029063">
    <property type="entry name" value="SAM-dependent_MTases_sf"/>
</dbReference>
<feature type="binding site" evidence="5">
    <location>
        <position position="33"/>
    </location>
    <ligand>
        <name>S-methyl-5'-thioadenosine</name>
        <dbReference type="ChEBI" id="CHEBI:17509"/>
    </ligand>
</feature>
<dbReference type="AlphaFoldDB" id="A0AA37S675"/>
<evidence type="ECO:0000256" key="7">
    <source>
        <dbReference type="SAM" id="SignalP"/>
    </source>
</evidence>
<feature type="domain" description="PABS" evidence="8">
    <location>
        <begin position="1"/>
        <end position="259"/>
    </location>
</feature>
<evidence type="ECO:0000259" key="8">
    <source>
        <dbReference type="PROSITE" id="PS51006"/>
    </source>
</evidence>
<comment type="similarity">
    <text evidence="1 5">Belongs to the spermidine/spermine synthase family.</text>
</comment>
<dbReference type="PANTHER" id="PTHR43317:SF1">
    <property type="entry name" value="THERMOSPERMINE SYNTHASE ACAULIS5"/>
    <property type="match status" value="1"/>
</dbReference>
<feature type="active site" description="Proton acceptor" evidence="5 6">
    <location>
        <position position="164"/>
    </location>
</feature>
<comment type="pathway">
    <text evidence="5">Amine and polyamine biosynthesis; spermidine biosynthesis; spermidine from putrescine: step 1/1.</text>
</comment>
<evidence type="ECO:0000256" key="4">
    <source>
        <dbReference type="ARBA" id="ARBA00023115"/>
    </source>
</evidence>
<comment type="function">
    <text evidence="5">Catalyzes the irreversible transfer of a propylamine group from the amino donor S-adenosylmethioninamine (decarboxy-AdoMet) to putrescine (1,4-diaminobutane) to yield spermidine.</text>
</comment>
<dbReference type="EMBL" id="BSNE01000020">
    <property type="protein sequence ID" value="GLQ04256.1"/>
    <property type="molecule type" value="Genomic_DNA"/>
</dbReference>
<reference evidence="9" key="2">
    <citation type="submission" date="2023-01" db="EMBL/GenBank/DDBJ databases">
        <title>Draft genome sequence of Pseudoalteromonas tetraodonis strain NBRC 103034.</title>
        <authorList>
            <person name="Sun Q."/>
            <person name="Mori K."/>
        </authorList>
    </citation>
    <scope>NUCLEOTIDE SEQUENCE</scope>
    <source>
        <strain evidence="9">NBRC 103034</strain>
    </source>
</reference>
<evidence type="ECO:0000256" key="3">
    <source>
        <dbReference type="ARBA" id="ARBA00023066"/>
    </source>
</evidence>
<accession>A0AA37S675</accession>
<dbReference type="SUPFAM" id="SSF53335">
    <property type="entry name" value="S-adenosyl-L-methionine-dependent methyltransferases"/>
    <property type="match status" value="1"/>
</dbReference>
<evidence type="ECO:0000256" key="1">
    <source>
        <dbReference type="ARBA" id="ARBA00007867"/>
    </source>
</evidence>
<keyword evidence="4 5" id="KW-0620">Polyamine biosynthesis</keyword>
<comment type="caution">
    <text evidence="9">The sequence shown here is derived from an EMBL/GenBank/DDBJ whole genome shotgun (WGS) entry which is preliminary data.</text>
</comment>
<keyword evidence="7" id="KW-0732">Signal</keyword>
<dbReference type="PANTHER" id="PTHR43317">
    <property type="entry name" value="THERMOSPERMINE SYNTHASE ACAULIS5"/>
    <property type="match status" value="1"/>
</dbReference>
<sequence length="298" mass="33656">MLKFKSLFVCITALLLSSYSAANVVHKERSLYRNLLVEETGDLRCLKFDEKTRQSSQSCMYISDPKKLVFNYTKLAFSSLLLIDNPKNVLIIGLGGGTLSNMIHELYPSAHIENVEIDPAVIKVARDYFNFIETDNVTAKVQDGRIFIKRAALKKQQFDWIILDAFNGDYIPEHLLTKEFFEEIKSVLAEGGIVAANTFSSSKLYEHESATYHAVFGDFINVTANNNSNRIILAGYSNIPTEQQIAQRVTQLAPLLAPYDVDIKAISQRMFFTKDGKDWPSDTKVLTDQYSPANLLNF</sequence>
<dbReference type="Pfam" id="PF01564">
    <property type="entry name" value="Spermine_synth"/>
    <property type="match status" value="1"/>
</dbReference>
<keyword evidence="3 5" id="KW-0745">Spermidine biosynthesis</keyword>
<keyword evidence="10" id="KW-1185">Reference proteome</keyword>
<dbReference type="InterPro" id="IPR030374">
    <property type="entry name" value="PABS"/>
</dbReference>
<evidence type="ECO:0000313" key="10">
    <source>
        <dbReference type="Proteomes" id="UP001161408"/>
    </source>
</evidence>
<evidence type="ECO:0000256" key="6">
    <source>
        <dbReference type="PROSITE-ProRule" id="PRU00354"/>
    </source>
</evidence>
<evidence type="ECO:0000256" key="5">
    <source>
        <dbReference type="HAMAP-Rule" id="MF_00198"/>
    </source>
</evidence>
<dbReference type="Gene3D" id="3.40.50.150">
    <property type="entry name" value="Vaccinia Virus protein VP39"/>
    <property type="match status" value="1"/>
</dbReference>
<feature type="binding site" evidence="5">
    <location>
        <position position="116"/>
    </location>
    <ligand>
        <name>S-methyl-5'-thioadenosine</name>
        <dbReference type="ChEBI" id="CHEBI:17509"/>
    </ligand>
</feature>
<evidence type="ECO:0000313" key="9">
    <source>
        <dbReference type="EMBL" id="GLQ04256.1"/>
    </source>
</evidence>
<comment type="subunit">
    <text evidence="5">Homodimer or homotetramer.</text>
</comment>
<comment type="catalytic activity">
    <reaction evidence="5">
        <text>S-adenosyl 3-(methylsulfanyl)propylamine + putrescine = S-methyl-5'-thioadenosine + spermidine + H(+)</text>
        <dbReference type="Rhea" id="RHEA:12721"/>
        <dbReference type="ChEBI" id="CHEBI:15378"/>
        <dbReference type="ChEBI" id="CHEBI:17509"/>
        <dbReference type="ChEBI" id="CHEBI:57443"/>
        <dbReference type="ChEBI" id="CHEBI:57834"/>
        <dbReference type="ChEBI" id="CHEBI:326268"/>
        <dbReference type="EC" id="2.5.1.16"/>
    </reaction>
</comment>
<dbReference type="GO" id="GO:0008295">
    <property type="term" value="P:spermidine biosynthetic process"/>
    <property type="evidence" value="ECO:0007669"/>
    <property type="project" value="UniProtKB-UniRule"/>
</dbReference>
<feature type="chain" id="PRO_5041313678" description="Polyamine aminopropyltransferase" evidence="7">
    <location>
        <begin position="23"/>
        <end position="298"/>
    </location>
</feature>
<protein>
    <recommendedName>
        <fullName evidence="5">Polyamine aminopropyltransferase</fullName>
    </recommendedName>
    <alternativeName>
        <fullName evidence="5">Putrescine aminopropyltransferase</fullName>
        <shortName evidence="5">PAPT</shortName>
    </alternativeName>
    <alternativeName>
        <fullName evidence="5">Spermidine synthase</fullName>
        <shortName evidence="5">SPDS</shortName>
        <shortName evidence="5">SPDSY</shortName>
        <ecNumber evidence="5">2.5.1.16</ecNumber>
    </alternativeName>
</protein>
<dbReference type="Proteomes" id="UP001161408">
    <property type="component" value="Unassembled WGS sequence"/>
</dbReference>
<organism evidence="9 10">
    <name type="scientific">Pseudoalteromonas tetraodonis GFC</name>
    <dbReference type="NCBI Taxonomy" id="1315271"/>
    <lineage>
        <taxon>Bacteria</taxon>
        <taxon>Pseudomonadati</taxon>
        <taxon>Pseudomonadota</taxon>
        <taxon>Gammaproteobacteria</taxon>
        <taxon>Alteromonadales</taxon>
        <taxon>Pseudoalteromonadaceae</taxon>
        <taxon>Pseudoalteromonas</taxon>
    </lineage>
</organism>
<evidence type="ECO:0000256" key="2">
    <source>
        <dbReference type="ARBA" id="ARBA00022679"/>
    </source>
</evidence>